<accession>A0ABQ5G8J8</accession>
<dbReference type="Pfam" id="PF01363">
    <property type="entry name" value="FYVE"/>
    <property type="match status" value="1"/>
</dbReference>
<evidence type="ECO:0000256" key="2">
    <source>
        <dbReference type="ARBA" id="ARBA00022771"/>
    </source>
</evidence>
<evidence type="ECO:0000313" key="6">
    <source>
        <dbReference type="Proteomes" id="UP001151760"/>
    </source>
</evidence>
<dbReference type="PANTHER" id="PTHR15629:SF43">
    <property type="entry name" value="RING_FYVE_PHD-TYPE ZINC FINGER FAMILY PROTEIN"/>
    <property type="match status" value="1"/>
</dbReference>
<comment type="caution">
    <text evidence="5">The sequence shown here is derived from an EMBL/GenBank/DDBJ whole genome shotgun (WGS) entry which is preliminary data.</text>
</comment>
<evidence type="ECO:0000313" key="5">
    <source>
        <dbReference type="EMBL" id="GJT71322.1"/>
    </source>
</evidence>
<keyword evidence="3" id="KW-0862">Zinc</keyword>
<reference evidence="5" key="1">
    <citation type="journal article" date="2022" name="Int. J. Mol. Sci.">
        <title>Draft Genome of Tanacetum Coccineum: Genomic Comparison of Closely Related Tanacetum-Family Plants.</title>
        <authorList>
            <person name="Yamashiro T."/>
            <person name="Shiraishi A."/>
            <person name="Nakayama K."/>
            <person name="Satake H."/>
        </authorList>
    </citation>
    <scope>NUCLEOTIDE SEQUENCE</scope>
</reference>
<dbReference type="PANTHER" id="PTHR15629">
    <property type="entry name" value="SH3YL1 PROTEIN"/>
    <property type="match status" value="1"/>
</dbReference>
<gene>
    <name evidence="5" type="ORF">Tco_1030608</name>
</gene>
<dbReference type="SUPFAM" id="SSF57903">
    <property type="entry name" value="FYVE/PHD zinc finger"/>
    <property type="match status" value="1"/>
</dbReference>
<keyword evidence="6" id="KW-1185">Reference proteome</keyword>
<evidence type="ECO:0000256" key="3">
    <source>
        <dbReference type="ARBA" id="ARBA00022833"/>
    </source>
</evidence>
<evidence type="ECO:0000259" key="4">
    <source>
        <dbReference type="Pfam" id="PF01363"/>
    </source>
</evidence>
<keyword evidence="1" id="KW-0479">Metal-binding</keyword>
<organism evidence="5 6">
    <name type="scientific">Tanacetum coccineum</name>
    <dbReference type="NCBI Taxonomy" id="301880"/>
    <lineage>
        <taxon>Eukaryota</taxon>
        <taxon>Viridiplantae</taxon>
        <taxon>Streptophyta</taxon>
        <taxon>Embryophyta</taxon>
        <taxon>Tracheophyta</taxon>
        <taxon>Spermatophyta</taxon>
        <taxon>Magnoliopsida</taxon>
        <taxon>eudicotyledons</taxon>
        <taxon>Gunneridae</taxon>
        <taxon>Pentapetalae</taxon>
        <taxon>asterids</taxon>
        <taxon>campanulids</taxon>
        <taxon>Asterales</taxon>
        <taxon>Asteraceae</taxon>
        <taxon>Asteroideae</taxon>
        <taxon>Anthemideae</taxon>
        <taxon>Anthemidinae</taxon>
        <taxon>Tanacetum</taxon>
    </lineage>
</organism>
<reference evidence="5" key="2">
    <citation type="submission" date="2022-01" db="EMBL/GenBank/DDBJ databases">
        <authorList>
            <person name="Yamashiro T."/>
            <person name="Shiraishi A."/>
            <person name="Satake H."/>
            <person name="Nakayama K."/>
        </authorList>
    </citation>
    <scope>NUCLEOTIDE SEQUENCE</scope>
</reference>
<proteinExistence type="predicted"/>
<dbReference type="InterPro" id="IPR011011">
    <property type="entry name" value="Znf_FYVE_PHD"/>
</dbReference>
<evidence type="ECO:0000256" key="1">
    <source>
        <dbReference type="ARBA" id="ARBA00022723"/>
    </source>
</evidence>
<sequence>MQIRVPLSEDTGVWIPVSVPPMSESQREEWNRGLCLCMNTTNYLQDNKIEWDQFISEYKESTMWDVVLDMLLAAQERMRSITPGDAYAYQISWLSDQLLEHTWKEFHPIIYSWHHCRFCRGLFCNECSKGRSLMPAKFLKENPQRVCDVALTLKRLFCKQPDVKLVLNNFT</sequence>
<dbReference type="EMBL" id="BQNB010018159">
    <property type="protein sequence ID" value="GJT71322.1"/>
    <property type="molecule type" value="Genomic_DNA"/>
</dbReference>
<dbReference type="Gene3D" id="3.30.40.10">
    <property type="entry name" value="Zinc/RING finger domain, C3HC4 (zinc finger)"/>
    <property type="match status" value="1"/>
</dbReference>
<dbReference type="InterPro" id="IPR013083">
    <property type="entry name" value="Znf_RING/FYVE/PHD"/>
</dbReference>
<dbReference type="InterPro" id="IPR000306">
    <property type="entry name" value="Znf_FYVE"/>
</dbReference>
<dbReference type="Proteomes" id="UP001151760">
    <property type="component" value="Unassembled WGS sequence"/>
</dbReference>
<protein>
    <submittedName>
        <fullName evidence="5">RING/FYVE/PHD-type zinc finger family protein</fullName>
    </submittedName>
</protein>
<keyword evidence="2" id="KW-0863">Zinc-finger</keyword>
<name>A0ABQ5G8J8_9ASTR</name>
<dbReference type="InterPro" id="IPR051702">
    <property type="entry name" value="SH3_domain_YSC84-like"/>
</dbReference>
<feature type="domain" description="FYVE zinc finger" evidence="4">
    <location>
        <begin position="105"/>
        <end position="148"/>
    </location>
</feature>